<accession>A0A1D6H381</accession>
<dbReference type="EMBL" id="CM000781">
    <property type="protein sequence ID" value="AQK69298.1"/>
    <property type="molecule type" value="Genomic_DNA"/>
</dbReference>
<proteinExistence type="predicted"/>
<reference evidence="1" key="1">
    <citation type="submission" date="2015-12" db="EMBL/GenBank/DDBJ databases">
        <title>Update maize B73 reference genome by single molecule sequencing technologies.</title>
        <authorList>
            <consortium name="Maize Genome Sequencing Project"/>
            <person name="Ware D."/>
        </authorList>
    </citation>
    <scope>NUCLEOTIDE SEQUENCE</scope>
    <source>
        <tissue evidence="1">Seedling</tissue>
    </source>
</reference>
<organism evidence="1">
    <name type="scientific">Zea mays</name>
    <name type="common">Maize</name>
    <dbReference type="NCBI Taxonomy" id="4577"/>
    <lineage>
        <taxon>Eukaryota</taxon>
        <taxon>Viridiplantae</taxon>
        <taxon>Streptophyta</taxon>
        <taxon>Embryophyta</taxon>
        <taxon>Tracheophyta</taxon>
        <taxon>Spermatophyta</taxon>
        <taxon>Magnoliopsida</taxon>
        <taxon>Liliopsida</taxon>
        <taxon>Poales</taxon>
        <taxon>Poaceae</taxon>
        <taxon>PACMAD clade</taxon>
        <taxon>Panicoideae</taxon>
        <taxon>Andropogonodae</taxon>
        <taxon>Andropogoneae</taxon>
        <taxon>Tripsacinae</taxon>
        <taxon>Zea</taxon>
    </lineage>
</organism>
<protein>
    <submittedName>
        <fullName evidence="1">Uncharacterized protein</fullName>
    </submittedName>
</protein>
<sequence length="105" mass="11719">MQLDCLPAMVQTNLSIDKINAMLKAFDHTRGVILIPVLHMKLSIVLLCSCSMITTLARGTTCSLCGQSRTTNIYHFNFHSHGGCLRSLESKWETSYAECFVICFS</sequence>
<dbReference type="InParanoid" id="A0A1D6H381"/>
<dbReference type="AlphaFoldDB" id="A0A1D6H381"/>
<gene>
    <name evidence="1" type="ORF">ZEAMMB73_Zm00001d015690</name>
</gene>
<name>A0A1D6H381_MAIZE</name>
<evidence type="ECO:0000313" key="1">
    <source>
        <dbReference type="EMBL" id="AQK69298.1"/>
    </source>
</evidence>